<dbReference type="EMBL" id="JAGGNH010000004">
    <property type="protein sequence ID" value="KAJ0974874.1"/>
    <property type="molecule type" value="Genomic_DNA"/>
</dbReference>
<feature type="transmembrane region" description="Helical" evidence="1">
    <location>
        <begin position="122"/>
        <end position="141"/>
    </location>
</feature>
<dbReference type="PANTHER" id="PTHR15907">
    <property type="entry name" value="DUF614 FAMILY PROTEIN-RELATED"/>
    <property type="match status" value="1"/>
</dbReference>
<keyword evidence="3" id="KW-1185">Reference proteome</keyword>
<organism evidence="2 3">
    <name type="scientific">Dioscorea zingiberensis</name>
    <dbReference type="NCBI Taxonomy" id="325984"/>
    <lineage>
        <taxon>Eukaryota</taxon>
        <taxon>Viridiplantae</taxon>
        <taxon>Streptophyta</taxon>
        <taxon>Embryophyta</taxon>
        <taxon>Tracheophyta</taxon>
        <taxon>Spermatophyta</taxon>
        <taxon>Magnoliopsida</taxon>
        <taxon>Liliopsida</taxon>
        <taxon>Dioscoreales</taxon>
        <taxon>Dioscoreaceae</taxon>
        <taxon>Dioscorea</taxon>
    </lineage>
</organism>
<keyword evidence="1" id="KW-1133">Transmembrane helix</keyword>
<keyword evidence="1" id="KW-0472">Membrane</keyword>
<evidence type="ECO:0000313" key="2">
    <source>
        <dbReference type="EMBL" id="KAJ0974874.1"/>
    </source>
</evidence>
<accession>A0A9D5CL45</accession>
<gene>
    <name evidence="2" type="ORF">J5N97_016839</name>
</gene>
<dbReference type="Proteomes" id="UP001085076">
    <property type="component" value="Miscellaneous, Linkage group lg04"/>
</dbReference>
<proteinExistence type="predicted"/>
<keyword evidence="1" id="KW-0812">Transmembrane</keyword>
<sequence length="260" mass="29008">MADMGEKEEGMAVVDFDMLCATVALQTQGFSVERRKGGEEEDEREEGGEFCGVQRMWEGDVLDFFEDRRIAIESACCPCYRFGKNMRRANLGPCFLQAVIYFLLVAAVVFNLVSFAATKQRLFLYLEAVFTILFGVYVGYFRSRIRRQFNIRGSDTYIDDCVNHLICPCGSLCQESRTLEMNNIQDGVWHGRGDTICLGSSGEGSKAFSALYKPSLIATKSPVLCSMERPSNTSDHSWNVDASPSEQLVLLVETAGKAEV</sequence>
<protein>
    <submittedName>
        <fullName evidence="2">Uncharacterized protein</fullName>
    </submittedName>
</protein>
<dbReference type="InterPro" id="IPR006461">
    <property type="entry name" value="PLAC_motif_containing"/>
</dbReference>
<reference evidence="2" key="1">
    <citation type="submission" date="2021-03" db="EMBL/GenBank/DDBJ databases">
        <authorList>
            <person name="Li Z."/>
            <person name="Yang C."/>
        </authorList>
    </citation>
    <scope>NUCLEOTIDE SEQUENCE</scope>
    <source>
        <strain evidence="2">Dzin_1.0</strain>
        <tissue evidence="2">Leaf</tissue>
    </source>
</reference>
<comment type="caution">
    <text evidence="2">The sequence shown here is derived from an EMBL/GenBank/DDBJ whole genome shotgun (WGS) entry which is preliminary data.</text>
</comment>
<dbReference type="AlphaFoldDB" id="A0A9D5CL45"/>
<reference evidence="2" key="2">
    <citation type="journal article" date="2022" name="Hortic Res">
        <title>The genome of Dioscorea zingiberensis sheds light on the biosynthesis, origin and evolution of the medicinally important diosgenin saponins.</title>
        <authorList>
            <person name="Li Y."/>
            <person name="Tan C."/>
            <person name="Li Z."/>
            <person name="Guo J."/>
            <person name="Li S."/>
            <person name="Chen X."/>
            <person name="Wang C."/>
            <person name="Dai X."/>
            <person name="Yang H."/>
            <person name="Song W."/>
            <person name="Hou L."/>
            <person name="Xu J."/>
            <person name="Tong Z."/>
            <person name="Xu A."/>
            <person name="Yuan X."/>
            <person name="Wang W."/>
            <person name="Yang Q."/>
            <person name="Chen L."/>
            <person name="Sun Z."/>
            <person name="Wang K."/>
            <person name="Pan B."/>
            <person name="Chen J."/>
            <person name="Bao Y."/>
            <person name="Liu F."/>
            <person name="Qi X."/>
            <person name="Gang D.R."/>
            <person name="Wen J."/>
            <person name="Li J."/>
        </authorList>
    </citation>
    <scope>NUCLEOTIDE SEQUENCE</scope>
    <source>
        <strain evidence="2">Dzin_1.0</strain>
    </source>
</reference>
<evidence type="ECO:0000313" key="3">
    <source>
        <dbReference type="Proteomes" id="UP001085076"/>
    </source>
</evidence>
<name>A0A9D5CL45_9LILI</name>
<feature type="transmembrane region" description="Helical" evidence="1">
    <location>
        <begin position="94"/>
        <end position="116"/>
    </location>
</feature>
<dbReference type="OrthoDB" id="1045822at2759"/>
<dbReference type="NCBIfam" id="TIGR01571">
    <property type="entry name" value="A_thal_Cys_rich"/>
    <property type="match status" value="1"/>
</dbReference>
<dbReference type="Pfam" id="PF04749">
    <property type="entry name" value="PLAC8"/>
    <property type="match status" value="1"/>
</dbReference>
<evidence type="ECO:0000256" key="1">
    <source>
        <dbReference type="SAM" id="Phobius"/>
    </source>
</evidence>